<reference evidence="2 3" key="1">
    <citation type="submission" date="2011-04" db="EMBL/GenBank/DDBJ databases">
        <authorList>
            <person name="Muzny D."/>
            <person name="Qin X."/>
            <person name="Deng J."/>
            <person name="Jiang H."/>
            <person name="Liu Y."/>
            <person name="Qu J."/>
            <person name="Song X.-Z."/>
            <person name="Zhang L."/>
            <person name="Thornton R."/>
            <person name="Coyle M."/>
            <person name="Francisco L."/>
            <person name="Jackson L."/>
            <person name="Javaid M."/>
            <person name="Korchina V."/>
            <person name="Kovar C."/>
            <person name="Mata R."/>
            <person name="Mathew T."/>
            <person name="Ngo R."/>
            <person name="Nguyen L."/>
            <person name="Nguyen N."/>
            <person name="Okwuonu G."/>
            <person name="Ongeri F."/>
            <person name="Pham C."/>
            <person name="Simmons D."/>
            <person name="Wilczek-Boney K."/>
            <person name="Hale W."/>
            <person name="Jakkamsetti A."/>
            <person name="Pham P."/>
            <person name="Ruth R."/>
            <person name="San Lucas F."/>
            <person name="Warren J."/>
            <person name="Zhang J."/>
            <person name="Zhao Z."/>
            <person name="Zhou C."/>
            <person name="Zhu D."/>
            <person name="Lee S."/>
            <person name="Bess C."/>
            <person name="Blankenburg K."/>
            <person name="Forbes L."/>
            <person name="Fu Q."/>
            <person name="Gubbala S."/>
            <person name="Hirani K."/>
            <person name="Jayaseelan J.C."/>
            <person name="Lara F."/>
            <person name="Munidasa M."/>
            <person name="Palculict T."/>
            <person name="Patil S."/>
            <person name="Pu L.-L."/>
            <person name="Saada N."/>
            <person name="Tang L."/>
            <person name="Weissenberger G."/>
            <person name="Zhu Y."/>
            <person name="Hemphill L."/>
            <person name="Shang Y."/>
            <person name="Youmans B."/>
            <person name="Ayvaz T."/>
            <person name="Ross M."/>
            <person name="Santibanez J."/>
            <person name="Aqrawi P."/>
            <person name="Gross S."/>
            <person name="Joshi V."/>
            <person name="Fowler G."/>
            <person name="Nazareth L."/>
            <person name="Reid J."/>
            <person name="Worley K."/>
            <person name="Petrosino J."/>
            <person name="Highlander S."/>
            <person name="Gibbs R."/>
        </authorList>
    </citation>
    <scope>NUCLEOTIDE SEQUENCE [LARGE SCALE GENOMIC DNA]</scope>
    <source>
        <strain evidence="2 3">2681</strain>
    </source>
</reference>
<dbReference type="EMBL" id="AFPZ01000015">
    <property type="protein sequence ID" value="EGQ27488.1"/>
    <property type="molecule type" value="Genomic_DNA"/>
</dbReference>
<dbReference type="InterPro" id="IPR008308">
    <property type="entry name" value="YpbB-like"/>
</dbReference>
<accession>F9DNU9</accession>
<dbReference type="AlphaFoldDB" id="F9DNU9"/>
<dbReference type="InterPro" id="IPR029491">
    <property type="entry name" value="Helicase_HTH"/>
</dbReference>
<gene>
    <name evidence="2" type="ORF">HMPREF9372_0479</name>
</gene>
<organism evidence="2 3">
    <name type="scientific">Sporosarcina newyorkensis 2681</name>
    <dbReference type="NCBI Taxonomy" id="1027292"/>
    <lineage>
        <taxon>Bacteria</taxon>
        <taxon>Bacillati</taxon>
        <taxon>Bacillota</taxon>
        <taxon>Bacilli</taxon>
        <taxon>Bacillales</taxon>
        <taxon>Caryophanaceae</taxon>
        <taxon>Sporosarcina</taxon>
    </lineage>
</organism>
<dbReference type="HOGENOM" id="CLU_066169_0_0_9"/>
<sequence>MVFISILLTMFQHLHGERSAQGVYHILRGKRSGQTLQDVENYQLKPFYALFPKLSTDDYHRHIERLAAEGLIRIENQVVYVTDKGRKNMLHAPWRFNGWDYRGGEREFIKRLALTVQTLSYIRTGRTMFAPIQKELHIQQFVKEFLRGQTVSVDELAKKVHKELVQILSEAHLTDLQRTILSYRLTGVQLTAYTWEQIAEAVNSPVTSVQIYFLESLHIVLDFIGEHEDMPLMKSLASGCRVENYLTHSAERSRKLVQQGYSIEQIASLRNLKLSTIEDHMVEMAANVKTFPYQEFVTAEQIQKVWQQIDRLQTKRLRVLKEQCAELTYFQLRLIIIHGKQVDS</sequence>
<protein>
    <recommendedName>
        <fullName evidence="1">Helicase Helix-turn-helix domain-containing protein</fullName>
    </recommendedName>
</protein>
<name>F9DNU9_9BACL</name>
<evidence type="ECO:0000313" key="2">
    <source>
        <dbReference type="EMBL" id="EGQ27488.1"/>
    </source>
</evidence>
<evidence type="ECO:0000259" key="1">
    <source>
        <dbReference type="Pfam" id="PF14493"/>
    </source>
</evidence>
<dbReference type="RefSeq" id="WP_009497163.1">
    <property type="nucleotide sequence ID" value="NZ_GL982997.1"/>
</dbReference>
<feature type="domain" description="Helicase Helix-turn-helix" evidence="1">
    <location>
        <begin position="249"/>
        <end position="336"/>
    </location>
</feature>
<comment type="caution">
    <text evidence="2">The sequence shown here is derived from an EMBL/GenBank/DDBJ whole genome shotgun (WGS) entry which is preliminary data.</text>
</comment>
<evidence type="ECO:0000313" key="3">
    <source>
        <dbReference type="Proteomes" id="UP000005316"/>
    </source>
</evidence>
<dbReference type="eggNOG" id="COG4955">
    <property type="taxonomic scope" value="Bacteria"/>
</dbReference>
<dbReference type="OrthoDB" id="2354672at2"/>
<dbReference type="Proteomes" id="UP000005316">
    <property type="component" value="Unassembled WGS sequence"/>
</dbReference>
<dbReference type="STRING" id="759851.SAMN04244570_0485"/>
<proteinExistence type="predicted"/>
<dbReference type="PIRSF" id="PIRSF021350">
    <property type="entry name" value="UCP021350"/>
    <property type="match status" value="1"/>
</dbReference>
<dbReference type="Pfam" id="PF14493">
    <property type="entry name" value="HTH_40"/>
    <property type="match status" value="1"/>
</dbReference>